<keyword evidence="1" id="KW-0812">Transmembrane</keyword>
<protein>
    <submittedName>
        <fullName evidence="2">Uncharacterized protein</fullName>
    </submittedName>
</protein>
<dbReference type="AlphaFoldDB" id="A0A6G5AHT4"/>
<proteinExistence type="predicted"/>
<evidence type="ECO:0000313" key="2">
    <source>
        <dbReference type="EMBL" id="NIE49587.1"/>
    </source>
</evidence>
<keyword evidence="1" id="KW-0472">Membrane</keyword>
<sequence>MSVDIFYSYVLFHSCYRCALLRFFLFLRSVSFLLPMRTATSYNLHVTLGIIPESSFHLCFDLNSVKHTIAVPGNLSRKFTFNAQTRKQSNHFIRIAVALYESLE</sequence>
<organism evidence="2">
    <name type="scientific">Rhipicephalus microplus</name>
    <name type="common">Cattle tick</name>
    <name type="synonym">Boophilus microplus</name>
    <dbReference type="NCBI Taxonomy" id="6941"/>
    <lineage>
        <taxon>Eukaryota</taxon>
        <taxon>Metazoa</taxon>
        <taxon>Ecdysozoa</taxon>
        <taxon>Arthropoda</taxon>
        <taxon>Chelicerata</taxon>
        <taxon>Arachnida</taxon>
        <taxon>Acari</taxon>
        <taxon>Parasitiformes</taxon>
        <taxon>Ixodida</taxon>
        <taxon>Ixodoidea</taxon>
        <taxon>Ixodidae</taxon>
        <taxon>Rhipicephalinae</taxon>
        <taxon>Rhipicephalus</taxon>
        <taxon>Boophilus</taxon>
    </lineage>
</organism>
<accession>A0A6G5AHT4</accession>
<evidence type="ECO:0000256" key="1">
    <source>
        <dbReference type="SAM" id="Phobius"/>
    </source>
</evidence>
<feature type="transmembrane region" description="Helical" evidence="1">
    <location>
        <begin position="6"/>
        <end position="27"/>
    </location>
</feature>
<reference evidence="2" key="1">
    <citation type="submission" date="2020-03" db="EMBL/GenBank/DDBJ databases">
        <title>A transcriptome and proteome of the tick Rhipicephalus microplus shaped by the genetic composition of its hosts and developmental stage.</title>
        <authorList>
            <person name="Garcia G.R."/>
            <person name="Ribeiro J.M.C."/>
            <person name="Maruyama S.R."/>
            <person name="Gardinasse L.G."/>
            <person name="Nelson K."/>
            <person name="Ferreira B.R."/>
            <person name="Andrade T.G."/>
            <person name="Santos I.K.F.M."/>
        </authorList>
    </citation>
    <scope>NUCLEOTIDE SEQUENCE</scope>
    <source>
        <strain evidence="2">NSGR</strain>
        <tissue evidence="2">Salivary glands</tissue>
    </source>
</reference>
<keyword evidence="1" id="KW-1133">Transmembrane helix</keyword>
<dbReference type="EMBL" id="GIKN01007314">
    <property type="protein sequence ID" value="NIE49587.1"/>
    <property type="molecule type" value="Transcribed_RNA"/>
</dbReference>
<name>A0A6G5AHT4_RHIMP</name>